<keyword evidence="5" id="KW-0548">Nucleotidyltransferase</keyword>
<dbReference type="SUPFAM" id="SSF88697">
    <property type="entry name" value="PUA domain-like"/>
    <property type="match status" value="1"/>
</dbReference>
<dbReference type="InterPro" id="IPR015947">
    <property type="entry name" value="PUA-like_sf"/>
</dbReference>
<evidence type="ECO:0000256" key="1">
    <source>
        <dbReference type="ARBA" id="ARBA00005048"/>
    </source>
</evidence>
<feature type="domain" description="Sulphate adenylyltransferase catalytic" evidence="3">
    <location>
        <begin position="173"/>
        <end position="304"/>
    </location>
</feature>
<comment type="pathway">
    <text evidence="1">Sulfur metabolism; hydrogen sulfide biosynthesis; sulfite from sulfate: step 1/3.</text>
</comment>
<dbReference type="PANTHER" id="PTHR43509:SF1">
    <property type="entry name" value="SULFATE ADENYLYLTRANSFERASE"/>
    <property type="match status" value="1"/>
</dbReference>
<organism evidence="5">
    <name type="scientific">mine drainage metagenome</name>
    <dbReference type="NCBI Taxonomy" id="410659"/>
    <lineage>
        <taxon>unclassified sequences</taxon>
        <taxon>metagenomes</taxon>
        <taxon>ecological metagenomes</taxon>
    </lineage>
</organism>
<evidence type="ECO:0000256" key="2">
    <source>
        <dbReference type="SAM" id="MobiDB-lite"/>
    </source>
</evidence>
<feature type="non-terminal residue" evidence="5">
    <location>
        <position position="304"/>
    </location>
</feature>
<dbReference type="EMBL" id="AUZY01006300">
    <property type="protein sequence ID" value="EQD54798.1"/>
    <property type="molecule type" value="Genomic_DNA"/>
</dbReference>
<reference evidence="5" key="2">
    <citation type="journal article" date="2014" name="ISME J.">
        <title>Microbial stratification in low pH oxic and suboxic macroscopic growths along an acid mine drainage.</title>
        <authorList>
            <person name="Mendez-Garcia C."/>
            <person name="Mesa V."/>
            <person name="Sprenger R.R."/>
            <person name="Richter M."/>
            <person name="Diez M.S."/>
            <person name="Solano J."/>
            <person name="Bargiela R."/>
            <person name="Golyshina O.V."/>
            <person name="Manteca A."/>
            <person name="Ramos J.L."/>
            <person name="Gallego J.R."/>
            <person name="Llorente I."/>
            <person name="Martins Dos Santos V.A."/>
            <person name="Jensen O.N."/>
            <person name="Pelaez A.I."/>
            <person name="Sanchez J."/>
            <person name="Ferrer M."/>
        </authorList>
    </citation>
    <scope>NUCLEOTIDE SEQUENCE</scope>
</reference>
<gene>
    <name evidence="5" type="ORF">B1B_09504</name>
</gene>
<feature type="domain" description="ATP-sulfurylase PUA-like" evidence="4">
    <location>
        <begin position="5"/>
        <end position="163"/>
    </location>
</feature>
<comment type="caution">
    <text evidence="5">The sequence shown here is derived from an EMBL/GenBank/DDBJ whole genome shotgun (WGS) entry which is preliminary data.</text>
</comment>
<dbReference type="PANTHER" id="PTHR43509">
    <property type="match status" value="1"/>
</dbReference>
<name>T1ADU3_9ZZZZ</name>
<proteinExistence type="predicted"/>
<dbReference type="AlphaFoldDB" id="T1ADU3"/>
<dbReference type="GO" id="GO:0004781">
    <property type="term" value="F:sulfate adenylyltransferase (ATP) activity"/>
    <property type="evidence" value="ECO:0007669"/>
    <property type="project" value="InterPro"/>
</dbReference>
<keyword evidence="5" id="KW-0808">Transferase</keyword>
<dbReference type="InterPro" id="IPR014729">
    <property type="entry name" value="Rossmann-like_a/b/a_fold"/>
</dbReference>
<dbReference type="InterPro" id="IPR025980">
    <property type="entry name" value="ATP-Sase_PUA-like_dom"/>
</dbReference>
<dbReference type="Pfam" id="PF14306">
    <property type="entry name" value="PUA_2"/>
    <property type="match status" value="1"/>
</dbReference>
<feature type="region of interest" description="Disordered" evidence="2">
    <location>
        <begin position="1"/>
        <end position="24"/>
    </location>
</feature>
<dbReference type="SUPFAM" id="SSF52374">
    <property type="entry name" value="Nucleotidylyl transferase"/>
    <property type="match status" value="1"/>
</dbReference>
<evidence type="ECO:0000313" key="5">
    <source>
        <dbReference type="EMBL" id="EQD54798.1"/>
    </source>
</evidence>
<dbReference type="Gene3D" id="3.40.50.620">
    <property type="entry name" value="HUPs"/>
    <property type="match status" value="1"/>
</dbReference>
<sequence>MGLPEPHGGRLVDRTLGAAESERRRSEASVLPSVGLTEEAAFDLEKIAVGAYSPLTGFQGSADLEAILEQGRRADGTPWGLPILLAQPPIDKIGSRGPGIGDEVLLRAPSGRPIGLLRLEEVYPIPKSRVAERIYGTTDTAHPNVADLAASPSHAWAGPIELLDWPELPDRSLERSPAELRERFRAHGWSNVAAYQCRNPPHTAHELLQRQTLEREEIDGLLIHPVVGRLKAGDYRPQIILQSYRVLTERYLPADRVELASLSISMRYAGPRAALFLATVRKNFGCRSYIVGRDQAGVGRYYEP</sequence>
<dbReference type="InterPro" id="IPR024951">
    <property type="entry name" value="Sulfurylase_cat_dom"/>
</dbReference>
<evidence type="ECO:0000259" key="3">
    <source>
        <dbReference type="Pfam" id="PF01747"/>
    </source>
</evidence>
<reference evidence="5" key="1">
    <citation type="submission" date="2013-08" db="EMBL/GenBank/DDBJ databases">
        <authorList>
            <person name="Mendez C."/>
            <person name="Richter M."/>
            <person name="Ferrer M."/>
            <person name="Sanchez J."/>
        </authorList>
    </citation>
    <scope>NUCLEOTIDE SEQUENCE</scope>
</reference>
<dbReference type="Pfam" id="PF01747">
    <property type="entry name" value="ATP-sulfurylase"/>
    <property type="match status" value="1"/>
</dbReference>
<protein>
    <submittedName>
        <fullName evidence="5">Sulfate adenylyltransferase</fullName>
    </submittedName>
</protein>
<accession>T1ADU3</accession>
<evidence type="ECO:0000259" key="4">
    <source>
        <dbReference type="Pfam" id="PF14306"/>
    </source>
</evidence>
<dbReference type="Gene3D" id="3.10.400.10">
    <property type="entry name" value="Sulfate adenylyltransferase"/>
    <property type="match status" value="1"/>
</dbReference>